<comment type="caution">
    <text evidence="1">The sequence shown here is derived from an EMBL/GenBank/DDBJ whole genome shotgun (WGS) entry which is preliminary data.</text>
</comment>
<dbReference type="RefSeq" id="WP_077478714.1">
    <property type="nucleotide sequence ID" value="NZ_MLHL01000069.1"/>
</dbReference>
<accession>A0A1V3IWG5</accession>
<reference evidence="1 2" key="1">
    <citation type="submission" date="2016-10" db="EMBL/GenBank/DDBJ databases">
        <title>Rodentibacter gen. nov. and new species.</title>
        <authorList>
            <person name="Christensen H."/>
        </authorList>
    </citation>
    <scope>NUCLEOTIDE SEQUENCE [LARGE SCALE GENOMIC DNA]</scope>
    <source>
        <strain evidence="1 2">H1987082031</strain>
    </source>
</reference>
<evidence type="ECO:0000313" key="1">
    <source>
        <dbReference type="EMBL" id="OOF46638.1"/>
    </source>
</evidence>
<sequence>MINKKTLIFPLIFILTSCFSERSYFVRYWNGDVIRELTHNEKMAMDFCTQKTSHMSRKTIEDRNIANKAHLECISEYINNK</sequence>
<dbReference type="Proteomes" id="UP000189161">
    <property type="component" value="Unassembled WGS sequence"/>
</dbReference>
<evidence type="ECO:0008006" key="3">
    <source>
        <dbReference type="Google" id="ProtNLM"/>
    </source>
</evidence>
<protein>
    <recommendedName>
        <fullName evidence="3">Lipoprotein</fullName>
    </recommendedName>
</protein>
<evidence type="ECO:0000313" key="2">
    <source>
        <dbReference type="Proteomes" id="UP000189161"/>
    </source>
</evidence>
<dbReference type="PROSITE" id="PS51257">
    <property type="entry name" value="PROKAR_LIPOPROTEIN"/>
    <property type="match status" value="1"/>
</dbReference>
<gene>
    <name evidence="1" type="ORF">BKK52_11190</name>
</gene>
<proteinExistence type="predicted"/>
<keyword evidence="2" id="KW-1185">Reference proteome</keyword>
<organism evidence="1 2">
    <name type="scientific">Rodentibacter trehalosifermentans</name>
    <dbReference type="NCBI Taxonomy" id="1908263"/>
    <lineage>
        <taxon>Bacteria</taxon>
        <taxon>Pseudomonadati</taxon>
        <taxon>Pseudomonadota</taxon>
        <taxon>Gammaproteobacteria</taxon>
        <taxon>Pasteurellales</taxon>
        <taxon>Pasteurellaceae</taxon>
        <taxon>Rodentibacter</taxon>
    </lineage>
</organism>
<dbReference type="EMBL" id="MLHL01000069">
    <property type="protein sequence ID" value="OOF46638.1"/>
    <property type="molecule type" value="Genomic_DNA"/>
</dbReference>
<dbReference type="OrthoDB" id="5687929at2"/>
<dbReference type="AlphaFoldDB" id="A0A1V3IWG5"/>
<name>A0A1V3IWG5_9PAST</name>